<dbReference type="EMBL" id="QFOI01000166">
    <property type="protein sequence ID" value="PZP48317.1"/>
    <property type="molecule type" value="Genomic_DNA"/>
</dbReference>
<accession>A0A2W5F389</accession>
<evidence type="ECO:0000313" key="1">
    <source>
        <dbReference type="EMBL" id="PZP48317.1"/>
    </source>
</evidence>
<proteinExistence type="predicted"/>
<reference evidence="1 2" key="1">
    <citation type="submission" date="2017-11" db="EMBL/GenBank/DDBJ databases">
        <title>Infants hospitalized years apart are colonized by the same room-sourced microbial strains.</title>
        <authorList>
            <person name="Brooks B."/>
            <person name="Olm M.R."/>
            <person name="Firek B.A."/>
            <person name="Baker R."/>
            <person name="Thomas B.C."/>
            <person name="Morowitz M.J."/>
            <person name="Banfield J.F."/>
        </authorList>
    </citation>
    <scope>NUCLEOTIDE SEQUENCE [LARGE SCALE GENOMIC DNA]</scope>
    <source>
        <strain evidence="1">S2_009_000_R2_76</strain>
    </source>
</reference>
<name>A0A2W5F389_9SPHI</name>
<comment type="caution">
    <text evidence="1">The sequence shown here is derived from an EMBL/GenBank/DDBJ whole genome shotgun (WGS) entry which is preliminary data.</text>
</comment>
<dbReference type="Proteomes" id="UP000249645">
    <property type="component" value="Unassembled WGS sequence"/>
</dbReference>
<evidence type="ECO:0000313" key="2">
    <source>
        <dbReference type="Proteomes" id="UP000249645"/>
    </source>
</evidence>
<sequence>MAKQFRQILNTIDEGHYIEVLENFLSTNGADLNEDTKDEIRKDPDRFVLFGDTEDGLEVTLKNPLQFPRH</sequence>
<protein>
    <submittedName>
        <fullName evidence="1">Uncharacterized protein</fullName>
    </submittedName>
</protein>
<gene>
    <name evidence="1" type="ORF">DI598_10120</name>
</gene>
<organism evidence="1 2">
    <name type="scientific">Pseudopedobacter saltans</name>
    <dbReference type="NCBI Taxonomy" id="151895"/>
    <lineage>
        <taxon>Bacteria</taxon>
        <taxon>Pseudomonadati</taxon>
        <taxon>Bacteroidota</taxon>
        <taxon>Sphingobacteriia</taxon>
        <taxon>Sphingobacteriales</taxon>
        <taxon>Sphingobacteriaceae</taxon>
        <taxon>Pseudopedobacter</taxon>
    </lineage>
</organism>
<dbReference type="AlphaFoldDB" id="A0A2W5F389"/>